<organism evidence="2 3">
    <name type="scientific">Pseudomonas fluorescens</name>
    <dbReference type="NCBI Taxonomy" id="294"/>
    <lineage>
        <taxon>Bacteria</taxon>
        <taxon>Pseudomonadati</taxon>
        <taxon>Pseudomonadota</taxon>
        <taxon>Gammaproteobacteria</taxon>
        <taxon>Pseudomonadales</taxon>
        <taxon>Pseudomonadaceae</taxon>
        <taxon>Pseudomonas</taxon>
    </lineage>
</organism>
<name>A0A5E7H0G5_PSEFL</name>
<gene>
    <name evidence="2" type="ORF">PS880_00615</name>
</gene>
<dbReference type="EMBL" id="CABVIH010000002">
    <property type="protein sequence ID" value="VVO57338.1"/>
    <property type="molecule type" value="Genomic_DNA"/>
</dbReference>
<feature type="signal peptide" evidence="1">
    <location>
        <begin position="1"/>
        <end position="19"/>
    </location>
</feature>
<accession>A0A5E7H0G5</accession>
<dbReference type="Proteomes" id="UP000375525">
    <property type="component" value="Unassembled WGS sequence"/>
</dbReference>
<keyword evidence="1" id="KW-0732">Signal</keyword>
<protein>
    <submittedName>
        <fullName evidence="2">Uncharacterized protein</fullName>
    </submittedName>
</protein>
<dbReference type="RefSeq" id="WP_007944616.1">
    <property type="nucleotide sequence ID" value="NZ_CABVIH010000002.1"/>
</dbReference>
<dbReference type="AlphaFoldDB" id="A0A5E7H0G5"/>
<feature type="chain" id="PRO_5022746147" evidence="1">
    <location>
        <begin position="20"/>
        <end position="41"/>
    </location>
</feature>
<evidence type="ECO:0000256" key="1">
    <source>
        <dbReference type="SAM" id="SignalP"/>
    </source>
</evidence>
<evidence type="ECO:0000313" key="2">
    <source>
        <dbReference type="EMBL" id="VVO57338.1"/>
    </source>
</evidence>
<proteinExistence type="predicted"/>
<sequence precursor="true">MAMRVAVVLLFLYSTPILSDVQPVPDEPDAARERMMSFIED</sequence>
<reference evidence="2 3" key="1">
    <citation type="submission" date="2019-09" db="EMBL/GenBank/DDBJ databases">
        <authorList>
            <person name="Chandra G."/>
            <person name="Truman W A."/>
        </authorList>
    </citation>
    <scope>NUCLEOTIDE SEQUENCE [LARGE SCALE GENOMIC DNA]</scope>
    <source>
        <strain evidence="2">PS880</strain>
    </source>
</reference>
<evidence type="ECO:0000313" key="3">
    <source>
        <dbReference type="Proteomes" id="UP000375525"/>
    </source>
</evidence>